<name>A0A4V3SHJ3_9PEZI</name>
<evidence type="ECO:0000256" key="1">
    <source>
        <dbReference type="SAM" id="MobiDB-lite"/>
    </source>
</evidence>
<proteinExistence type="predicted"/>
<feature type="compositionally biased region" description="Low complexity" evidence="1">
    <location>
        <begin position="115"/>
        <end position="125"/>
    </location>
</feature>
<keyword evidence="3" id="KW-1185">Reference proteome</keyword>
<organism evidence="2 3">
    <name type="scientific">Ascodesmis nigricans</name>
    <dbReference type="NCBI Taxonomy" id="341454"/>
    <lineage>
        <taxon>Eukaryota</taxon>
        <taxon>Fungi</taxon>
        <taxon>Dikarya</taxon>
        <taxon>Ascomycota</taxon>
        <taxon>Pezizomycotina</taxon>
        <taxon>Pezizomycetes</taxon>
        <taxon>Pezizales</taxon>
        <taxon>Ascodesmidaceae</taxon>
        <taxon>Ascodesmis</taxon>
    </lineage>
</organism>
<feature type="compositionally biased region" description="Pro residues" evidence="1">
    <location>
        <begin position="104"/>
        <end position="114"/>
    </location>
</feature>
<accession>A0A4V3SHJ3</accession>
<dbReference type="Proteomes" id="UP000298138">
    <property type="component" value="Unassembled WGS sequence"/>
</dbReference>
<evidence type="ECO:0000313" key="3">
    <source>
        <dbReference type="Proteomes" id="UP000298138"/>
    </source>
</evidence>
<sequence>MISDEGRLNQRFACGENGFVRLSPGIDMSIKIFSSIPSITSPPELNKPNPRPVTRINTHSTCSWHSGIIISHPFPSYSSTQHRSIPSSPTSTPISFSLILTLTPSPPQLPPTPTSPHHQPTSNTP</sequence>
<reference evidence="2 3" key="1">
    <citation type="submission" date="2019-04" db="EMBL/GenBank/DDBJ databases">
        <title>Comparative genomics and transcriptomics to analyze fruiting body development in filamentous ascomycetes.</title>
        <authorList>
            <consortium name="DOE Joint Genome Institute"/>
            <person name="Lutkenhaus R."/>
            <person name="Traeger S."/>
            <person name="Breuer J."/>
            <person name="Kuo A."/>
            <person name="Lipzen A."/>
            <person name="Pangilinan J."/>
            <person name="Dilworth D."/>
            <person name="Sandor L."/>
            <person name="Poggeler S."/>
            <person name="Barry K."/>
            <person name="Grigoriev I.V."/>
            <person name="Nowrousian M."/>
        </authorList>
    </citation>
    <scope>NUCLEOTIDE SEQUENCE [LARGE SCALE GENOMIC DNA]</scope>
    <source>
        <strain evidence="2 3">CBS 389.68</strain>
    </source>
</reference>
<dbReference type="EMBL" id="ML220177">
    <property type="protein sequence ID" value="TGZ76474.1"/>
    <property type="molecule type" value="Genomic_DNA"/>
</dbReference>
<dbReference type="InParanoid" id="A0A4V3SHJ3"/>
<feature type="region of interest" description="Disordered" evidence="1">
    <location>
        <begin position="100"/>
        <end position="125"/>
    </location>
</feature>
<dbReference type="AlphaFoldDB" id="A0A4V3SHJ3"/>
<protein>
    <submittedName>
        <fullName evidence="2">Uncharacterized protein</fullName>
    </submittedName>
</protein>
<gene>
    <name evidence="2" type="ORF">EX30DRAFT_247054</name>
</gene>
<evidence type="ECO:0000313" key="2">
    <source>
        <dbReference type="EMBL" id="TGZ76474.1"/>
    </source>
</evidence>